<feature type="binding site" evidence="5">
    <location>
        <begin position="49"/>
        <end position="56"/>
    </location>
    <ligand>
        <name>ATP</name>
        <dbReference type="ChEBI" id="CHEBI:30616"/>
    </ligand>
</feature>
<dbReference type="RefSeq" id="WP_090039774.1">
    <property type="nucleotide sequence ID" value="NZ_FOKI01000007.1"/>
</dbReference>
<dbReference type="OrthoDB" id="9765670at2"/>
<dbReference type="GO" id="GO:0043138">
    <property type="term" value="F:3'-5' DNA helicase activity"/>
    <property type="evidence" value="ECO:0007669"/>
    <property type="project" value="TreeGrafter"/>
</dbReference>
<evidence type="ECO:0000256" key="5">
    <source>
        <dbReference type="PROSITE-ProRule" id="PRU00560"/>
    </source>
</evidence>
<keyword evidence="2 5" id="KW-0378">Hydrolase</keyword>
<evidence type="ECO:0000256" key="4">
    <source>
        <dbReference type="ARBA" id="ARBA00022840"/>
    </source>
</evidence>
<evidence type="ECO:0000256" key="3">
    <source>
        <dbReference type="ARBA" id="ARBA00022806"/>
    </source>
</evidence>
<dbReference type="InterPro" id="IPR027417">
    <property type="entry name" value="P-loop_NTPase"/>
</dbReference>
<dbReference type="GO" id="GO:0000725">
    <property type="term" value="P:recombinational repair"/>
    <property type="evidence" value="ECO:0007669"/>
    <property type="project" value="TreeGrafter"/>
</dbReference>
<evidence type="ECO:0000256" key="2">
    <source>
        <dbReference type="ARBA" id="ARBA00022801"/>
    </source>
</evidence>
<protein>
    <submittedName>
        <fullName evidence="7">Superfamily I DNA or RNA helicase</fullName>
    </submittedName>
</protein>
<dbReference type="Pfam" id="PF00580">
    <property type="entry name" value="UvrD-helicase"/>
    <property type="match status" value="1"/>
</dbReference>
<name>A0A1I0X733_9CLOT</name>
<dbReference type="GO" id="GO:0003677">
    <property type="term" value="F:DNA binding"/>
    <property type="evidence" value="ECO:0007669"/>
    <property type="project" value="InterPro"/>
</dbReference>
<reference evidence="7 8" key="1">
    <citation type="submission" date="2016-10" db="EMBL/GenBank/DDBJ databases">
        <authorList>
            <person name="de Groot N.N."/>
        </authorList>
    </citation>
    <scope>NUCLEOTIDE SEQUENCE [LARGE SCALE GENOMIC DNA]</scope>
    <source>
        <strain evidence="7 8">DSM 12271</strain>
    </source>
</reference>
<keyword evidence="4 5" id="KW-0067">ATP-binding</keyword>
<evidence type="ECO:0000313" key="7">
    <source>
        <dbReference type="EMBL" id="SFA96138.1"/>
    </source>
</evidence>
<dbReference type="AlphaFoldDB" id="A0A1I0X733"/>
<dbReference type="SUPFAM" id="SSF52540">
    <property type="entry name" value="P-loop containing nucleoside triphosphate hydrolases"/>
    <property type="match status" value="1"/>
</dbReference>
<accession>A0A1I0X733</accession>
<dbReference type="PANTHER" id="PTHR11070">
    <property type="entry name" value="UVRD / RECB / PCRA DNA HELICASE FAMILY MEMBER"/>
    <property type="match status" value="1"/>
</dbReference>
<dbReference type="InterPro" id="IPR000212">
    <property type="entry name" value="DNA_helicase_UvrD/REP"/>
</dbReference>
<dbReference type="EMBL" id="FOKI01000007">
    <property type="protein sequence ID" value="SFA96138.1"/>
    <property type="molecule type" value="Genomic_DNA"/>
</dbReference>
<dbReference type="GO" id="GO:0005829">
    <property type="term" value="C:cytosol"/>
    <property type="evidence" value="ECO:0007669"/>
    <property type="project" value="TreeGrafter"/>
</dbReference>
<feature type="domain" description="UvrD-like helicase ATP-binding" evidence="6">
    <location>
        <begin position="28"/>
        <end position="333"/>
    </location>
</feature>
<keyword evidence="8" id="KW-1185">Reference proteome</keyword>
<keyword evidence="3 5" id="KW-0347">Helicase</keyword>
<evidence type="ECO:0000259" key="6">
    <source>
        <dbReference type="PROSITE" id="PS51198"/>
    </source>
</evidence>
<dbReference type="GO" id="GO:0016787">
    <property type="term" value="F:hydrolase activity"/>
    <property type="evidence" value="ECO:0007669"/>
    <property type="project" value="UniProtKB-UniRule"/>
</dbReference>
<organism evidence="7 8">
    <name type="scientific">Clostridium frigidicarnis</name>
    <dbReference type="NCBI Taxonomy" id="84698"/>
    <lineage>
        <taxon>Bacteria</taxon>
        <taxon>Bacillati</taxon>
        <taxon>Bacillota</taxon>
        <taxon>Clostridia</taxon>
        <taxon>Eubacteriales</taxon>
        <taxon>Clostridiaceae</taxon>
        <taxon>Clostridium</taxon>
    </lineage>
</organism>
<dbReference type="PANTHER" id="PTHR11070:SF3">
    <property type="entry name" value="DNA 3'-5' HELICASE"/>
    <property type="match status" value="1"/>
</dbReference>
<keyword evidence="1 5" id="KW-0547">Nucleotide-binding</keyword>
<dbReference type="InterPro" id="IPR014016">
    <property type="entry name" value="UvrD-like_ATP-bd"/>
</dbReference>
<dbReference type="PROSITE" id="PS51198">
    <property type="entry name" value="UVRD_HELICASE_ATP_BIND"/>
    <property type="match status" value="1"/>
</dbReference>
<dbReference type="STRING" id="84698.SAMN04488528_100781"/>
<dbReference type="GO" id="GO:0005524">
    <property type="term" value="F:ATP binding"/>
    <property type="evidence" value="ECO:0007669"/>
    <property type="project" value="UniProtKB-UniRule"/>
</dbReference>
<dbReference type="Proteomes" id="UP000198619">
    <property type="component" value="Unassembled WGS sequence"/>
</dbReference>
<evidence type="ECO:0000313" key="8">
    <source>
        <dbReference type="Proteomes" id="UP000198619"/>
    </source>
</evidence>
<dbReference type="Gene3D" id="3.40.50.300">
    <property type="entry name" value="P-loop containing nucleotide triphosphate hydrolases"/>
    <property type="match status" value="1"/>
</dbReference>
<gene>
    <name evidence="7" type="ORF">SAMN04488528_100781</name>
</gene>
<proteinExistence type="predicted"/>
<sequence length="654" mass="75949">MSRIVDNIEITEADIRYAEEILFGKTNVFDEKERVPIIEDFNKSFDVNACPGSGKTTVLLAKLIILSRKMPLNNGQGICVLTHTNVAIEEIKGKLGDKSDILFKYPNYFGTIQNFVDKYLTIPYFKHKKGENVKSIDDDIYFDKIRKLSKTKHPRIDSLIQYCIENRFGNYTGESHEKNFITFISNKHLDFDNNDIRDNYGRSLSDKFYYRELKDVMVNKTLNKGILRYEDAYFLAGLYTKEFPNIKNYFSNRFKYVFIDEMQDVSKIQMKIIADIFDKDIVCIQRFGDKNQSISNFDSSNNTWIFNDNTRVINSSKRYGNGVVKFLKPLRVEKIGEMEGNEEIETLNPHIIIFDDSNIESVVPKYLEILNYYDIKDDGSKRIKVIGKLALSVSNPNKSIASYVKGYNAKGNKHISLDKKVINKLNSINNAKDFYDYLISIILLSVDINRKKINKDEFTKFMEDKYANEFIIYRSKVLEWIKNFSINTNLVIEDILEITRELFNKVNEINYDNDILKSKFKSNTDEVAVEHEEIGEVDRIISIDNVNTIMSTKGETHKATLYLESKLVYGNGEDRSDISRILDYMIDKNTEVNEDDKEALMNAYVAMSRAEKLTCIAIQYETIKGNIKSFKDFGYEVIGCDDKIETLIDREIYK</sequence>
<evidence type="ECO:0000256" key="1">
    <source>
        <dbReference type="ARBA" id="ARBA00022741"/>
    </source>
</evidence>